<evidence type="ECO:0000313" key="3">
    <source>
        <dbReference type="EMBL" id="MFC5471582.1"/>
    </source>
</evidence>
<evidence type="ECO:0000259" key="2">
    <source>
        <dbReference type="Pfam" id="PF12102"/>
    </source>
</evidence>
<gene>
    <name evidence="3" type="ORF">ACFPPD_23175</name>
</gene>
<dbReference type="InterPro" id="IPR011704">
    <property type="entry name" value="ATPase_dyneun-rel_AAA"/>
</dbReference>
<dbReference type="PANTHER" id="PTHR37291:SF1">
    <property type="entry name" value="TYPE IV METHYL-DIRECTED RESTRICTION ENZYME ECOKMCRB SUBUNIT"/>
    <property type="match status" value="1"/>
</dbReference>
<dbReference type="RefSeq" id="WP_209745940.1">
    <property type="nucleotide sequence ID" value="NZ_JBHSMH010000101.1"/>
</dbReference>
<dbReference type="SUPFAM" id="SSF52540">
    <property type="entry name" value="P-loop containing nucleoside triphosphate hydrolases"/>
    <property type="match status" value="1"/>
</dbReference>
<dbReference type="InterPro" id="IPR027417">
    <property type="entry name" value="P-loop_NTPase"/>
</dbReference>
<dbReference type="Gene3D" id="3.40.50.300">
    <property type="entry name" value="P-loop containing nucleotide triphosphate hydrolases"/>
    <property type="match status" value="1"/>
</dbReference>
<keyword evidence="4" id="KW-1185">Reference proteome</keyword>
<proteinExistence type="predicted"/>
<evidence type="ECO:0000313" key="4">
    <source>
        <dbReference type="Proteomes" id="UP001596105"/>
    </source>
</evidence>
<feature type="domain" description="Type IV methyl-directed restriction enzyme EcoKMcrB subunit DNA-binding" evidence="2">
    <location>
        <begin position="150"/>
        <end position="328"/>
    </location>
</feature>
<protein>
    <submittedName>
        <fullName evidence="3">McrB family protein</fullName>
    </submittedName>
</protein>
<dbReference type="Gene3D" id="3.30.920.90">
    <property type="match status" value="1"/>
</dbReference>
<comment type="caution">
    <text evidence="3">The sequence shown here is derived from an EMBL/GenBank/DDBJ whole genome shotgun (WGS) entry which is preliminary data.</text>
</comment>
<dbReference type="Pfam" id="PF12102">
    <property type="entry name" value="MrcB_N"/>
    <property type="match status" value="1"/>
</dbReference>
<dbReference type="Pfam" id="PF07728">
    <property type="entry name" value="AAA_5"/>
    <property type="match status" value="1"/>
</dbReference>
<dbReference type="PANTHER" id="PTHR37291">
    <property type="entry name" value="5-METHYLCYTOSINE-SPECIFIC RESTRICTION ENZYME B"/>
    <property type="match status" value="1"/>
</dbReference>
<organism evidence="3 4">
    <name type="scientific">Cohnella suwonensis</name>
    <dbReference type="NCBI Taxonomy" id="696072"/>
    <lineage>
        <taxon>Bacteria</taxon>
        <taxon>Bacillati</taxon>
        <taxon>Bacillota</taxon>
        <taxon>Bacilli</taxon>
        <taxon>Bacillales</taxon>
        <taxon>Paenibacillaceae</taxon>
        <taxon>Cohnella</taxon>
    </lineage>
</organism>
<feature type="domain" description="ATPase dynein-related AAA" evidence="1">
    <location>
        <begin position="391"/>
        <end position="552"/>
    </location>
</feature>
<dbReference type="EMBL" id="JBHSMH010000101">
    <property type="protein sequence ID" value="MFC5471582.1"/>
    <property type="molecule type" value="Genomic_DNA"/>
</dbReference>
<dbReference type="InterPro" id="IPR021961">
    <property type="entry name" value="McrB_DNA-bd"/>
</dbReference>
<evidence type="ECO:0000259" key="1">
    <source>
        <dbReference type="Pfam" id="PF07728"/>
    </source>
</evidence>
<reference evidence="4" key="1">
    <citation type="journal article" date="2019" name="Int. J. Syst. Evol. Microbiol.">
        <title>The Global Catalogue of Microorganisms (GCM) 10K type strain sequencing project: providing services to taxonomists for standard genome sequencing and annotation.</title>
        <authorList>
            <consortium name="The Broad Institute Genomics Platform"/>
            <consortium name="The Broad Institute Genome Sequencing Center for Infectious Disease"/>
            <person name="Wu L."/>
            <person name="Ma J."/>
        </authorList>
    </citation>
    <scope>NUCLEOTIDE SEQUENCE [LARGE SCALE GENOMIC DNA]</scope>
    <source>
        <strain evidence="4">CCUG 57113</strain>
    </source>
</reference>
<accession>A0ABW0M3B8</accession>
<dbReference type="Proteomes" id="UP001596105">
    <property type="component" value="Unassembled WGS sequence"/>
</dbReference>
<name>A0ABW0M3B8_9BACL</name>
<sequence length="737" mass="83805">MSLPSELTGIFSVKQKSYKMVLIMALLQEMNESGEREVSLENVKSRFLSLLQNRESNGEPVDSPVTPANRWADVTKGQVNQIIYSPIAALGSILDQNPQLQTLSFKERLLNSWGQSVLTELYDHAFQMLEQYHSERKSSDFTIGSALSGVLNQYLEAKREPLKNNSLGMYVRQQIPAGFKELDFIADNSNFKVQASVGMGVWATVPWIAIMDRRLTESTQIGEYIVYLFAEDMSSVYLTLAQGVTEPNKNGKVEGHKYLRSKVQEIRSILPLDGLTKDEEIHLTSGGLGREYQVSTVAYYKYDRNNLPPEEQLIADLGNVVSNYKQYVDIVIQSRNRQEPNSVTETMPQFADLTVTERLDHAKAYIRQKGFSFPEYLIENFYLSLKTKPFVILAGVSGTGKTKLVELFAEALGATRDNGQYKLIPVRPDWSDPADLIGYKDLNERFRPGPLAEIMLEASQSANQNKPYFVCLDEMNLARVEHYFSDILSILETQKRQDDQVVTDVLIQPSLLTTSEDRDTYGDLRIPGNVYLVGTVNMDETTHPFSKKVLDRANTIEFNYIQLNQYPEPSTVDQVMPQPAPNDFLCSKYLQLVDAYYGEQVSAIQSTTEQLVRINDILETVHAHVGFRIRDAVCFYLLYNTQANLMSDEQAFDLQMLQKILPRIQGSNRSVKRVLLQLLETALNKRLNKNELEDDSSELWGNLAKTTEQAIYPLSANKILFMLRRLEEDGFTSYWLS</sequence>
<dbReference type="InterPro" id="IPR052934">
    <property type="entry name" value="Methyl-DNA_Rec/Restrict_Enz"/>
</dbReference>